<dbReference type="InterPro" id="IPR023563">
    <property type="entry name" value="Ribosomal_uL13_CS"/>
</dbReference>
<reference evidence="7" key="1">
    <citation type="submission" date="2023-09" db="EMBL/GenBank/DDBJ databases">
        <title>Genomes of two closely related lineages of the louse Polyplax serrata with different host specificities.</title>
        <authorList>
            <person name="Martinu J."/>
            <person name="Tarabai H."/>
            <person name="Stefka J."/>
            <person name="Hypsa V."/>
        </authorList>
    </citation>
    <scope>NUCLEOTIDE SEQUENCE [LARGE SCALE GENOMIC DNA]</scope>
    <source>
        <strain evidence="7">HR10_N</strain>
    </source>
</reference>
<proteinExistence type="inferred from homology"/>
<dbReference type="Gene3D" id="3.90.1180.10">
    <property type="entry name" value="Ribosomal protein L13"/>
    <property type="match status" value="1"/>
</dbReference>
<comment type="subunit">
    <text evidence="4">Part of the 50S ribosomal subunit.</text>
</comment>
<evidence type="ECO:0000256" key="1">
    <source>
        <dbReference type="ARBA" id="ARBA00006227"/>
    </source>
</evidence>
<gene>
    <name evidence="4 6 7" type="primary">rplM</name>
    <name evidence="7" type="ORF">RQL38_02105</name>
</gene>
<organism evidence="7 8">
    <name type="scientific">Candidatus Legionella polyplacis</name>
    <dbReference type="NCBI Taxonomy" id="2005262"/>
    <lineage>
        <taxon>Bacteria</taxon>
        <taxon>Pseudomonadati</taxon>
        <taxon>Pseudomonadota</taxon>
        <taxon>Gammaproteobacteria</taxon>
        <taxon>Legionellales</taxon>
        <taxon>Legionellaceae</taxon>
        <taxon>Legionella</taxon>
    </lineage>
</organism>
<comment type="similarity">
    <text evidence="1 4 5">Belongs to the universal ribosomal protein uL13 family.</text>
</comment>
<keyword evidence="2 4" id="KW-0689">Ribosomal protein</keyword>
<dbReference type="SUPFAM" id="SSF52161">
    <property type="entry name" value="Ribosomal protein L13"/>
    <property type="match status" value="1"/>
</dbReference>
<keyword evidence="8" id="KW-1185">Reference proteome</keyword>
<dbReference type="InterPro" id="IPR005822">
    <property type="entry name" value="Ribosomal_uL13"/>
</dbReference>
<accession>A0ABZ2GYT9</accession>
<dbReference type="CDD" id="cd00392">
    <property type="entry name" value="Ribosomal_L13"/>
    <property type="match status" value="1"/>
</dbReference>
<evidence type="ECO:0000256" key="2">
    <source>
        <dbReference type="ARBA" id="ARBA00022980"/>
    </source>
</evidence>
<protein>
    <recommendedName>
        <fullName evidence="4">Large ribosomal subunit protein uL13</fullName>
    </recommendedName>
</protein>
<dbReference type="NCBIfam" id="TIGR01066">
    <property type="entry name" value="rplM_bact"/>
    <property type="match status" value="1"/>
</dbReference>
<dbReference type="PANTHER" id="PTHR11545:SF2">
    <property type="entry name" value="LARGE RIBOSOMAL SUBUNIT PROTEIN UL13M"/>
    <property type="match status" value="1"/>
</dbReference>
<sequence>MKTFSLKKKQIKRDWYIIDASNKILGRFLSKVAIILMGKNKPEYSPHLDNGDYVIIVNAEKILVTGKKFKEKKYYRHSGYPGGLKSIYFFQLKKKNPKHIIRLALKGMLPKNSLGRSIIKKLKIYLGLKHPHKAQNPKNIDI</sequence>
<evidence type="ECO:0000256" key="6">
    <source>
        <dbReference type="RuleBase" id="RU003878"/>
    </source>
</evidence>
<name>A0ABZ2GYT9_9GAMM</name>
<comment type="function">
    <text evidence="4 6">This protein is one of the early assembly proteins of the 50S ribosomal subunit, although it is not seen to bind rRNA by itself. It is important during the early stages of 50S assembly.</text>
</comment>
<dbReference type="InterPro" id="IPR036899">
    <property type="entry name" value="Ribosomal_uL13_sf"/>
</dbReference>
<dbReference type="InterPro" id="IPR005823">
    <property type="entry name" value="Ribosomal_uL13_bac-type"/>
</dbReference>
<dbReference type="HAMAP" id="MF_01366">
    <property type="entry name" value="Ribosomal_uL13"/>
    <property type="match status" value="1"/>
</dbReference>
<dbReference type="PIRSF" id="PIRSF002181">
    <property type="entry name" value="Ribosomal_L13"/>
    <property type="match status" value="1"/>
</dbReference>
<evidence type="ECO:0000256" key="3">
    <source>
        <dbReference type="ARBA" id="ARBA00023274"/>
    </source>
</evidence>
<dbReference type="Pfam" id="PF00572">
    <property type="entry name" value="Ribosomal_L13"/>
    <property type="match status" value="1"/>
</dbReference>
<dbReference type="Proteomes" id="UP001360424">
    <property type="component" value="Chromosome"/>
</dbReference>
<dbReference type="PANTHER" id="PTHR11545">
    <property type="entry name" value="RIBOSOMAL PROTEIN L13"/>
    <property type="match status" value="1"/>
</dbReference>
<evidence type="ECO:0000256" key="5">
    <source>
        <dbReference type="RuleBase" id="RU003877"/>
    </source>
</evidence>
<evidence type="ECO:0000313" key="7">
    <source>
        <dbReference type="EMBL" id="WWR11931.1"/>
    </source>
</evidence>
<keyword evidence="3 4" id="KW-0687">Ribonucleoprotein</keyword>
<dbReference type="RefSeq" id="WP_338521414.1">
    <property type="nucleotide sequence ID" value="NZ_CP135136.1"/>
</dbReference>
<dbReference type="EMBL" id="CP135136">
    <property type="protein sequence ID" value="WWR11931.1"/>
    <property type="molecule type" value="Genomic_DNA"/>
</dbReference>
<evidence type="ECO:0000256" key="4">
    <source>
        <dbReference type="HAMAP-Rule" id="MF_01366"/>
    </source>
</evidence>
<dbReference type="GO" id="GO:0005840">
    <property type="term" value="C:ribosome"/>
    <property type="evidence" value="ECO:0007669"/>
    <property type="project" value="UniProtKB-KW"/>
</dbReference>
<dbReference type="PROSITE" id="PS00783">
    <property type="entry name" value="RIBOSOMAL_L13"/>
    <property type="match status" value="1"/>
</dbReference>
<evidence type="ECO:0000313" key="8">
    <source>
        <dbReference type="Proteomes" id="UP001360424"/>
    </source>
</evidence>